<organism evidence="1">
    <name type="scientific">marine sediment metagenome</name>
    <dbReference type="NCBI Taxonomy" id="412755"/>
    <lineage>
        <taxon>unclassified sequences</taxon>
        <taxon>metagenomes</taxon>
        <taxon>ecological metagenomes</taxon>
    </lineage>
</organism>
<evidence type="ECO:0000313" key="1">
    <source>
        <dbReference type="EMBL" id="KKN30012.1"/>
    </source>
</evidence>
<protein>
    <submittedName>
        <fullName evidence="1">Uncharacterized protein</fullName>
    </submittedName>
</protein>
<sequence>MAKKSNPYSPYKKKEDYIEALKEDISLKEVYRLMKEKGLSKMLDSHDISLSNNMRDKRFQGMWRTTGKQIFGLIDKREKILMNYLKRNKDKKYMGINK</sequence>
<proteinExistence type="predicted"/>
<reference evidence="1" key="1">
    <citation type="journal article" date="2015" name="Nature">
        <title>Complex archaea that bridge the gap between prokaryotes and eukaryotes.</title>
        <authorList>
            <person name="Spang A."/>
            <person name="Saw J.H."/>
            <person name="Jorgensen S.L."/>
            <person name="Zaremba-Niedzwiedzka K."/>
            <person name="Martijn J."/>
            <person name="Lind A.E."/>
            <person name="van Eijk R."/>
            <person name="Schleper C."/>
            <person name="Guy L."/>
            <person name="Ettema T.J."/>
        </authorList>
    </citation>
    <scope>NUCLEOTIDE SEQUENCE</scope>
</reference>
<dbReference type="AlphaFoldDB" id="A0A0F9PZ50"/>
<gene>
    <name evidence="1" type="ORF">LCGC14_0838290</name>
</gene>
<name>A0A0F9PZ50_9ZZZZ</name>
<accession>A0A0F9PZ50</accession>
<comment type="caution">
    <text evidence="1">The sequence shown here is derived from an EMBL/GenBank/DDBJ whole genome shotgun (WGS) entry which is preliminary data.</text>
</comment>
<dbReference type="EMBL" id="LAZR01002441">
    <property type="protein sequence ID" value="KKN30012.1"/>
    <property type="molecule type" value="Genomic_DNA"/>
</dbReference>